<dbReference type="AlphaFoldDB" id="A0A2K5ASA8"/>
<dbReference type="EMBL" id="LT981265">
    <property type="protein sequence ID" value="SPC34522.1"/>
    <property type="molecule type" value="Genomic_DNA"/>
</dbReference>
<dbReference type="Proteomes" id="UP000236248">
    <property type="component" value="Chromosome NCAV"/>
</dbReference>
<reference evidence="9" key="1">
    <citation type="submission" date="2018-01" db="EMBL/GenBank/DDBJ databases">
        <authorList>
            <person name="Kerou L M."/>
        </authorList>
    </citation>
    <scope>NUCLEOTIDE SEQUENCE [LARGE SCALE GENOMIC DNA]</scope>
    <source>
        <strain evidence="9">SCU2</strain>
    </source>
</reference>
<evidence type="ECO:0000313" key="9">
    <source>
        <dbReference type="Proteomes" id="UP000236248"/>
    </source>
</evidence>
<dbReference type="SUPFAM" id="SSF52738">
    <property type="entry name" value="Methylesterase CheB, C-terminal domain"/>
    <property type="match status" value="1"/>
</dbReference>
<feature type="domain" description="Response regulatory" evidence="6">
    <location>
        <begin position="17"/>
        <end position="131"/>
    </location>
</feature>
<evidence type="ECO:0000259" key="6">
    <source>
        <dbReference type="PROSITE" id="PS50110"/>
    </source>
</evidence>
<dbReference type="PROSITE" id="PS50122">
    <property type="entry name" value="CHEB"/>
    <property type="match status" value="1"/>
</dbReference>
<organism evidence="8 9">
    <name type="scientific">Candidatus Nitrosocaldus cavascurensis</name>
    <dbReference type="NCBI Taxonomy" id="2058097"/>
    <lineage>
        <taxon>Archaea</taxon>
        <taxon>Nitrososphaerota</taxon>
        <taxon>Nitrososphaeria</taxon>
        <taxon>Candidatus Nitrosocaldales</taxon>
        <taxon>Candidatus Nitrosocaldaceae</taxon>
        <taxon>Candidatus Nitrosocaldus</taxon>
    </lineage>
</organism>
<dbReference type="SUPFAM" id="SSF52172">
    <property type="entry name" value="CheY-like"/>
    <property type="match status" value="1"/>
</dbReference>
<evidence type="ECO:0000259" key="7">
    <source>
        <dbReference type="PROSITE" id="PS50122"/>
    </source>
</evidence>
<dbReference type="InterPro" id="IPR035909">
    <property type="entry name" value="CheB_C"/>
</dbReference>
<evidence type="ECO:0000313" key="8">
    <source>
        <dbReference type="EMBL" id="SPC34522.1"/>
    </source>
</evidence>
<dbReference type="CDD" id="cd16432">
    <property type="entry name" value="CheB_Rec"/>
    <property type="match status" value="1"/>
</dbReference>
<dbReference type="PANTHER" id="PTHR42872:SF6">
    <property type="entry name" value="PROTEIN-GLUTAMATE METHYLESTERASE_PROTEIN-GLUTAMINE GLUTAMINASE"/>
    <property type="match status" value="1"/>
</dbReference>
<evidence type="ECO:0000256" key="3">
    <source>
        <dbReference type="ARBA" id="ARBA00022801"/>
    </source>
</evidence>
<dbReference type="InterPro" id="IPR000673">
    <property type="entry name" value="Sig_transdc_resp-reg_Me-estase"/>
</dbReference>
<dbReference type="InterPro" id="IPR001789">
    <property type="entry name" value="Sig_transdc_resp-reg_receiver"/>
</dbReference>
<dbReference type="PIRSF" id="PIRSF000876">
    <property type="entry name" value="RR_chemtxs_CheB"/>
    <property type="match status" value="1"/>
</dbReference>
<dbReference type="KEGG" id="ncv:NCAV_1356"/>
<evidence type="ECO:0000256" key="5">
    <source>
        <dbReference type="ARBA" id="ARBA00048267"/>
    </source>
</evidence>
<proteinExistence type="predicted"/>
<evidence type="ECO:0000256" key="2">
    <source>
        <dbReference type="ARBA" id="ARBA00022500"/>
    </source>
</evidence>
<keyword evidence="3 8" id="KW-0378">Hydrolase</keyword>
<protein>
    <recommendedName>
        <fullName evidence="4">protein-glutamate methylesterase</fullName>
        <ecNumber evidence="4">3.1.1.61</ecNumber>
    </recommendedName>
</protein>
<feature type="domain" description="CheB-type methylesterase" evidence="7">
    <location>
        <begin position="160"/>
        <end position="347"/>
    </location>
</feature>
<gene>
    <name evidence="8" type="primary">cheB</name>
    <name evidence="8" type="ORF">NCAV_1356</name>
</gene>
<evidence type="ECO:0000256" key="1">
    <source>
        <dbReference type="ARBA" id="ARBA00022490"/>
    </source>
</evidence>
<dbReference type="Pfam" id="PF00072">
    <property type="entry name" value="Response_reg"/>
    <property type="match status" value="1"/>
</dbReference>
<dbReference type="GO" id="GO:0005737">
    <property type="term" value="C:cytoplasm"/>
    <property type="evidence" value="ECO:0007669"/>
    <property type="project" value="InterPro"/>
</dbReference>
<keyword evidence="2" id="KW-0145">Chemotaxis</keyword>
<dbReference type="Pfam" id="PF01339">
    <property type="entry name" value="CheB_methylest"/>
    <property type="match status" value="1"/>
</dbReference>
<dbReference type="SMART" id="SM00448">
    <property type="entry name" value="REC"/>
    <property type="match status" value="1"/>
</dbReference>
<dbReference type="Gene3D" id="3.40.50.2300">
    <property type="match status" value="1"/>
</dbReference>
<dbReference type="GO" id="GO:0008984">
    <property type="term" value="F:protein-glutamate methylesterase activity"/>
    <property type="evidence" value="ECO:0007669"/>
    <property type="project" value="UniProtKB-EC"/>
</dbReference>
<sequence>MSTTDNNNSSSNNKMINIAIINDSPYFLSILEDIAKSNNFNVIGKFTNARNALSFIYNSNYVDVILLDLEMPDMDGISFIEQVLSKRFVPIIVTTNYDESWIAKISNIGAIDFVSMNNKPINELNNMIAQKIRIAYMMNSMIRSSCRKARSNSNNNRYVHYDGKIVIIGASTGAPRIVADILTSIPPDINSCIIVVQHMPKGFTDTYVSMLSSRANIKVKRAEDRDRIVNGIVLVAPADYHLIVDNNHVRLEQGPKYAHVRPSANVTMVTAANMYGPNVIGVLLSGMGFDGAFGMKVIKMNGGFTIAQDESTSVVFGMARTACMVNAVDLILPAGSIADAIIRAVRR</sequence>
<keyword evidence="1" id="KW-0963">Cytoplasm</keyword>
<dbReference type="Gene3D" id="3.40.50.180">
    <property type="entry name" value="Methylesterase CheB, C-terminal domain"/>
    <property type="match status" value="1"/>
</dbReference>
<dbReference type="GO" id="GO:0006935">
    <property type="term" value="P:chemotaxis"/>
    <property type="evidence" value="ECO:0007669"/>
    <property type="project" value="UniProtKB-KW"/>
</dbReference>
<dbReference type="PROSITE" id="PS50110">
    <property type="entry name" value="RESPONSE_REGULATORY"/>
    <property type="match status" value="1"/>
</dbReference>
<dbReference type="GeneID" id="41595356"/>
<evidence type="ECO:0000256" key="4">
    <source>
        <dbReference type="ARBA" id="ARBA00039140"/>
    </source>
</evidence>
<dbReference type="EC" id="3.1.1.61" evidence="4"/>
<keyword evidence="9" id="KW-1185">Reference proteome</keyword>
<dbReference type="GO" id="GO:0000156">
    <property type="term" value="F:phosphorelay response regulator activity"/>
    <property type="evidence" value="ECO:0007669"/>
    <property type="project" value="InterPro"/>
</dbReference>
<dbReference type="RefSeq" id="WP_103286839.1">
    <property type="nucleotide sequence ID" value="NZ_LT981265.1"/>
</dbReference>
<dbReference type="InterPro" id="IPR008248">
    <property type="entry name" value="CheB-like"/>
</dbReference>
<dbReference type="PANTHER" id="PTHR42872">
    <property type="entry name" value="PROTEIN-GLUTAMATE METHYLESTERASE/PROTEIN-GLUTAMINE GLUTAMINASE"/>
    <property type="match status" value="1"/>
</dbReference>
<comment type="catalytic activity">
    <reaction evidence="5">
        <text>[protein]-L-glutamate 5-O-methyl ester + H2O = L-glutamyl-[protein] + methanol + H(+)</text>
        <dbReference type="Rhea" id="RHEA:23236"/>
        <dbReference type="Rhea" id="RHEA-COMP:10208"/>
        <dbReference type="Rhea" id="RHEA-COMP:10311"/>
        <dbReference type="ChEBI" id="CHEBI:15377"/>
        <dbReference type="ChEBI" id="CHEBI:15378"/>
        <dbReference type="ChEBI" id="CHEBI:17790"/>
        <dbReference type="ChEBI" id="CHEBI:29973"/>
        <dbReference type="ChEBI" id="CHEBI:82795"/>
        <dbReference type="EC" id="3.1.1.61"/>
    </reaction>
</comment>
<accession>A0A2K5ASA8</accession>
<name>A0A2K5ASA8_9ARCH</name>
<dbReference type="InterPro" id="IPR011006">
    <property type="entry name" value="CheY-like_superfamily"/>
</dbReference>